<reference evidence="3 4" key="1">
    <citation type="submission" date="2014-06" db="EMBL/GenBank/DDBJ databases">
        <title>Evolutionary Origins and Diversification of the Mycorrhizal Mutualists.</title>
        <authorList>
            <consortium name="DOE Joint Genome Institute"/>
            <consortium name="Mycorrhizal Genomics Consortium"/>
            <person name="Kohler A."/>
            <person name="Kuo A."/>
            <person name="Nagy L.G."/>
            <person name="Floudas D."/>
            <person name="Copeland A."/>
            <person name="Barry K.W."/>
            <person name="Cichocki N."/>
            <person name="Veneault-Fourrey C."/>
            <person name="LaButti K."/>
            <person name="Lindquist E.A."/>
            <person name="Lipzen A."/>
            <person name="Lundell T."/>
            <person name="Morin E."/>
            <person name="Murat C."/>
            <person name="Riley R."/>
            <person name="Ohm R."/>
            <person name="Sun H."/>
            <person name="Tunlid A."/>
            <person name="Henrissat B."/>
            <person name="Grigoriev I.V."/>
            <person name="Hibbett D.S."/>
            <person name="Martin F."/>
        </authorList>
    </citation>
    <scope>NUCLEOTIDE SEQUENCE [LARGE SCALE GENOMIC DNA]</scope>
    <source>
        <strain evidence="3 4">SS14</strain>
    </source>
</reference>
<keyword evidence="1" id="KW-0175">Coiled coil</keyword>
<evidence type="ECO:0000313" key="4">
    <source>
        <dbReference type="Proteomes" id="UP000054279"/>
    </source>
</evidence>
<evidence type="ECO:0000256" key="2">
    <source>
        <dbReference type="SAM" id="MobiDB-lite"/>
    </source>
</evidence>
<proteinExistence type="predicted"/>
<dbReference type="Proteomes" id="UP000054279">
    <property type="component" value="Unassembled WGS sequence"/>
</dbReference>
<keyword evidence="4" id="KW-1185">Reference proteome</keyword>
<gene>
    <name evidence="3" type="ORF">M422DRAFT_263917</name>
</gene>
<dbReference type="EMBL" id="KN837205">
    <property type="protein sequence ID" value="KIJ33959.1"/>
    <property type="molecule type" value="Genomic_DNA"/>
</dbReference>
<name>A0A0C9UGS1_SPHS4</name>
<sequence length="495" mass="56680">MAAKRSYKIRLSEKDVSHAVAEAWPELVRYQDDYYHLLEDYNTLKEKTQSAEKKAEDRRAKMNELYEKLNTHRSNPVGLPKHEELILENKHLQQELDYYIGRVQFALYGKDADWVIHNGYCLGDIPASDSEDDDEDHGGLPTLPEEIPQDVPVHPPTKLARPVGKSHQNESKVVHEAGIPAIGGSRLPPSPKRIIETDIHDSEMRKLYIKGRALQPHLRSPDHTAVIFCIDEYAKSLPGLPRHLVVCHDDPSWMINVVQAFNANPSGIPQNLRLKGLYVNVDDADIWYWLNLIKPKFRGAEAGILLQSIFSTVGKWNQMITGQWKRNDSLFLCSSTTTEYQINRNQKFDRHTFTYWLGCDTGTIWNEVTLCSQLRANKITLLKGNPMNQFWVHDDLLPLIRESPYYFPPSMGEPMDQDEVDPETNPIQHTTGPLLLANRLDYGERGSFLHPPANAHELWAQVSYFNSLVPQGTAHESNVEFTEALTRNMYVDNHE</sequence>
<organism evidence="3 4">
    <name type="scientific">Sphaerobolus stellatus (strain SS14)</name>
    <dbReference type="NCBI Taxonomy" id="990650"/>
    <lineage>
        <taxon>Eukaryota</taxon>
        <taxon>Fungi</taxon>
        <taxon>Dikarya</taxon>
        <taxon>Basidiomycota</taxon>
        <taxon>Agaricomycotina</taxon>
        <taxon>Agaricomycetes</taxon>
        <taxon>Phallomycetidae</taxon>
        <taxon>Geastrales</taxon>
        <taxon>Sphaerobolaceae</taxon>
        <taxon>Sphaerobolus</taxon>
    </lineage>
</organism>
<protein>
    <submittedName>
        <fullName evidence="3">Uncharacterized protein</fullName>
    </submittedName>
</protein>
<feature type="region of interest" description="Disordered" evidence="2">
    <location>
        <begin position="126"/>
        <end position="169"/>
    </location>
</feature>
<evidence type="ECO:0000256" key="1">
    <source>
        <dbReference type="SAM" id="Coils"/>
    </source>
</evidence>
<dbReference type="AlphaFoldDB" id="A0A0C9UGS1"/>
<dbReference type="HOGENOM" id="CLU_037456_0_0_1"/>
<evidence type="ECO:0000313" key="3">
    <source>
        <dbReference type="EMBL" id="KIJ33959.1"/>
    </source>
</evidence>
<accession>A0A0C9UGS1</accession>
<feature type="coiled-coil region" evidence="1">
    <location>
        <begin position="38"/>
        <end position="72"/>
    </location>
</feature>